<dbReference type="EMBL" id="CP113088">
    <property type="protein sequence ID" value="WAC03625.1"/>
    <property type="molecule type" value="Genomic_DNA"/>
</dbReference>
<keyword evidence="1" id="KW-0732">Signal</keyword>
<name>A0A9E8MZA3_9FLAO</name>
<keyword evidence="3" id="KW-1185">Reference proteome</keyword>
<organism evidence="2 3">
    <name type="scientific">Lacinutrix neustonica</name>
    <dbReference type="NCBI Taxonomy" id="2980107"/>
    <lineage>
        <taxon>Bacteria</taxon>
        <taxon>Pseudomonadati</taxon>
        <taxon>Bacteroidota</taxon>
        <taxon>Flavobacteriia</taxon>
        <taxon>Flavobacteriales</taxon>
        <taxon>Flavobacteriaceae</taxon>
        <taxon>Lacinutrix</taxon>
    </lineage>
</organism>
<feature type="chain" id="PRO_5039616739" description="Tetratricopeptide repeat protein" evidence="1">
    <location>
        <begin position="19"/>
        <end position="149"/>
    </location>
</feature>
<feature type="signal peptide" evidence="1">
    <location>
        <begin position="1"/>
        <end position="18"/>
    </location>
</feature>
<dbReference type="InterPro" id="IPR011990">
    <property type="entry name" value="TPR-like_helical_dom_sf"/>
</dbReference>
<evidence type="ECO:0000256" key="1">
    <source>
        <dbReference type="SAM" id="SignalP"/>
    </source>
</evidence>
<gene>
    <name evidence="2" type="ORF">N7U66_09280</name>
</gene>
<proteinExistence type="predicted"/>
<dbReference type="SUPFAM" id="SSF48452">
    <property type="entry name" value="TPR-like"/>
    <property type="match status" value="1"/>
</dbReference>
<evidence type="ECO:0008006" key="4">
    <source>
        <dbReference type="Google" id="ProtNLM"/>
    </source>
</evidence>
<evidence type="ECO:0000313" key="3">
    <source>
        <dbReference type="Proteomes" id="UP001164705"/>
    </source>
</evidence>
<reference evidence="2" key="1">
    <citation type="submission" date="2022-11" db="EMBL/GenBank/DDBJ databases">
        <title>Lacinutrix neustonica HL-RS19T sp. nov., isolated from the surface microlayer sample of brackish Lake Shihwa.</title>
        <authorList>
            <person name="Choi J.Y."/>
            <person name="Hwang C.Y."/>
        </authorList>
    </citation>
    <scope>NUCLEOTIDE SEQUENCE</scope>
    <source>
        <strain evidence="2">HL-RS19</strain>
    </source>
</reference>
<accession>A0A9E8MZA3</accession>
<protein>
    <recommendedName>
        <fullName evidence="4">Tetratricopeptide repeat protein</fullName>
    </recommendedName>
</protein>
<dbReference type="AlphaFoldDB" id="A0A9E8MZA3"/>
<sequence length="149" mass="17300">MRLLITVSLLLFFLKASSQQSNKNVDSLLNAYKINSELKNYATLAHDVSVKYGKAGDFVKALKYALKEVKFKKHLPVERQKNSLFNLGLFFYKNQAYSKSIDAYNKVIDSFSSDEFTYRAYCENARNYDKLGDFYLARNYYKKGLSHPK</sequence>
<evidence type="ECO:0000313" key="2">
    <source>
        <dbReference type="EMBL" id="WAC03625.1"/>
    </source>
</evidence>
<dbReference type="KEGG" id="lnu:N7U66_09280"/>
<dbReference type="Proteomes" id="UP001164705">
    <property type="component" value="Chromosome"/>
</dbReference>
<dbReference type="RefSeq" id="WP_267678260.1">
    <property type="nucleotide sequence ID" value="NZ_CP113088.1"/>
</dbReference>
<dbReference type="Gene3D" id="1.25.40.10">
    <property type="entry name" value="Tetratricopeptide repeat domain"/>
    <property type="match status" value="1"/>
</dbReference>